<feature type="non-terminal residue" evidence="1">
    <location>
        <position position="1"/>
    </location>
</feature>
<accession>A0ACA9KHZ9</accession>
<sequence>VNIFATIYSKLELFVGEPAVSLKGALNIGRLKSVFPAGLRDRAIGAMIQKFRNQIA</sequence>
<comment type="caution">
    <text evidence="1">The sequence shown here is derived from an EMBL/GenBank/DDBJ whole genome shotgun (WGS) entry which is preliminary data.</text>
</comment>
<reference evidence="1" key="1">
    <citation type="submission" date="2021-06" db="EMBL/GenBank/DDBJ databases">
        <authorList>
            <person name="Kallberg Y."/>
            <person name="Tangrot J."/>
            <person name="Rosling A."/>
        </authorList>
    </citation>
    <scope>NUCLEOTIDE SEQUENCE</scope>
    <source>
        <strain evidence="1">28 12/20/2015</strain>
    </source>
</reference>
<proteinExistence type="predicted"/>
<evidence type="ECO:0000313" key="1">
    <source>
        <dbReference type="EMBL" id="CAG8473986.1"/>
    </source>
</evidence>
<dbReference type="Proteomes" id="UP000789366">
    <property type="component" value="Unassembled WGS sequence"/>
</dbReference>
<protein>
    <submittedName>
        <fullName evidence="1">1190_t:CDS:1</fullName>
    </submittedName>
</protein>
<gene>
    <name evidence="1" type="ORF">SPELUC_LOCUS1825</name>
</gene>
<organism evidence="1 2">
    <name type="scientific">Cetraspora pellucida</name>
    <dbReference type="NCBI Taxonomy" id="1433469"/>
    <lineage>
        <taxon>Eukaryota</taxon>
        <taxon>Fungi</taxon>
        <taxon>Fungi incertae sedis</taxon>
        <taxon>Mucoromycota</taxon>
        <taxon>Glomeromycotina</taxon>
        <taxon>Glomeromycetes</taxon>
        <taxon>Diversisporales</taxon>
        <taxon>Gigasporaceae</taxon>
        <taxon>Cetraspora</taxon>
    </lineage>
</organism>
<keyword evidence="2" id="KW-1185">Reference proteome</keyword>
<dbReference type="EMBL" id="CAJVPW010001052">
    <property type="protein sequence ID" value="CAG8473986.1"/>
    <property type="molecule type" value="Genomic_DNA"/>
</dbReference>
<name>A0ACA9KHZ9_9GLOM</name>
<evidence type="ECO:0000313" key="2">
    <source>
        <dbReference type="Proteomes" id="UP000789366"/>
    </source>
</evidence>